<evidence type="ECO:0000313" key="1">
    <source>
        <dbReference type="EMBL" id="KAE9387330.1"/>
    </source>
</evidence>
<evidence type="ECO:0000313" key="2">
    <source>
        <dbReference type="Proteomes" id="UP000799118"/>
    </source>
</evidence>
<organism evidence="1 2">
    <name type="scientific">Gymnopus androsaceus JB14</name>
    <dbReference type="NCBI Taxonomy" id="1447944"/>
    <lineage>
        <taxon>Eukaryota</taxon>
        <taxon>Fungi</taxon>
        <taxon>Dikarya</taxon>
        <taxon>Basidiomycota</taxon>
        <taxon>Agaricomycotina</taxon>
        <taxon>Agaricomycetes</taxon>
        <taxon>Agaricomycetidae</taxon>
        <taxon>Agaricales</taxon>
        <taxon>Marasmiineae</taxon>
        <taxon>Omphalotaceae</taxon>
        <taxon>Gymnopus</taxon>
    </lineage>
</organism>
<sequence>KIPTGAALIGTMLSSNKTTISVITGNRVAHPLLISLANVHSSIRSKASNHLFSLLALIPIPRYTNSKREVNGVCENRLYHQSLDIVLEPL</sequence>
<name>A0A6A4GPW0_9AGAR</name>
<gene>
    <name evidence="1" type="ORF">BT96DRAFT_765807</name>
</gene>
<dbReference type="Proteomes" id="UP000799118">
    <property type="component" value="Unassembled WGS sequence"/>
</dbReference>
<feature type="non-terminal residue" evidence="1">
    <location>
        <position position="90"/>
    </location>
</feature>
<accession>A0A6A4GPW0</accession>
<dbReference type="OrthoDB" id="3232986at2759"/>
<reference evidence="1" key="1">
    <citation type="journal article" date="2019" name="Environ. Microbiol.">
        <title>Fungal ecological strategies reflected in gene transcription - a case study of two litter decomposers.</title>
        <authorList>
            <person name="Barbi F."/>
            <person name="Kohler A."/>
            <person name="Barry K."/>
            <person name="Baskaran P."/>
            <person name="Daum C."/>
            <person name="Fauchery L."/>
            <person name="Ihrmark K."/>
            <person name="Kuo A."/>
            <person name="LaButti K."/>
            <person name="Lipzen A."/>
            <person name="Morin E."/>
            <person name="Grigoriev I.V."/>
            <person name="Henrissat B."/>
            <person name="Lindahl B."/>
            <person name="Martin F."/>
        </authorList>
    </citation>
    <scope>NUCLEOTIDE SEQUENCE</scope>
    <source>
        <strain evidence="1">JB14</strain>
    </source>
</reference>
<dbReference type="AlphaFoldDB" id="A0A6A4GPW0"/>
<proteinExistence type="predicted"/>
<dbReference type="InterPro" id="IPR041078">
    <property type="entry name" value="Plavaka"/>
</dbReference>
<keyword evidence="2" id="KW-1185">Reference proteome</keyword>
<dbReference type="Pfam" id="PF18759">
    <property type="entry name" value="Plavaka"/>
    <property type="match status" value="1"/>
</dbReference>
<dbReference type="EMBL" id="ML769807">
    <property type="protein sequence ID" value="KAE9387330.1"/>
    <property type="molecule type" value="Genomic_DNA"/>
</dbReference>
<protein>
    <submittedName>
        <fullName evidence="1">Uncharacterized protein</fullName>
    </submittedName>
</protein>
<feature type="non-terminal residue" evidence="1">
    <location>
        <position position="1"/>
    </location>
</feature>